<reference evidence="2" key="1">
    <citation type="submission" date="2015-06" db="EMBL/GenBank/DDBJ databases">
        <authorList>
            <person name="Joergensen T."/>
        </authorList>
    </citation>
    <scope>NUCLEOTIDE SEQUENCE</scope>
    <source>
        <strain evidence="2">RGFK0956</strain>
    </source>
</reference>
<dbReference type="AlphaFoldDB" id="A0A0H5Q416"/>
<proteinExistence type="predicted"/>
<keyword evidence="1" id="KW-0812">Transmembrane</keyword>
<name>A0A0H5Q416_9ZZZZ</name>
<keyword evidence="1" id="KW-1133">Transmembrane helix</keyword>
<keyword evidence="1" id="KW-0472">Membrane</keyword>
<dbReference type="EMBL" id="LN853553">
    <property type="protein sequence ID" value="CRY96164.1"/>
    <property type="molecule type" value="Genomic_DNA"/>
</dbReference>
<feature type="transmembrane region" description="Helical" evidence="1">
    <location>
        <begin position="189"/>
        <end position="211"/>
    </location>
</feature>
<evidence type="ECO:0000256" key="1">
    <source>
        <dbReference type="SAM" id="Phobius"/>
    </source>
</evidence>
<protein>
    <submittedName>
        <fullName evidence="2">Uncharacterized protein</fullName>
    </submittedName>
</protein>
<sequence>MRRTDQKAGSLRVPEVHPVERCVIVRVGGCRNFPQHVPQIEEIKKKLDAKDSPDKNEALKRLEAKLEPVIRFFNGNAPENVNAIFGSKEAIEKYKQSIGNEAVASLRLYTEANEKDMRKHGVPTIKEQLNDILKMLKDHVEKDRQASEKTQPKQGVIPELWQAIRSDKVINAIRLLWSRVPDGWHKNPYAWTGIGCTLVFFALFAVSWVQWHEYREENRRLKTVADKHHVTTVMLNELYPELSVTVGAYEKLVDVVGADSTLAIFNRQVNAVRKESK</sequence>
<organism evidence="2">
    <name type="scientific">uncultured prokaryote</name>
    <dbReference type="NCBI Taxonomy" id="198431"/>
    <lineage>
        <taxon>unclassified sequences</taxon>
        <taxon>environmental samples</taxon>
    </lineage>
</organism>
<reference evidence="2" key="2">
    <citation type="submission" date="2015-07" db="EMBL/GenBank/DDBJ databases">
        <title>Plasmids, circular viruses and viroids from rat gut.</title>
        <authorList>
            <person name="Jorgensen T.J."/>
            <person name="Hansen M.A."/>
            <person name="Xu Z."/>
            <person name="Tabak M.A."/>
            <person name="Sorensen S.J."/>
            <person name="Hansen L.H."/>
        </authorList>
    </citation>
    <scope>NUCLEOTIDE SEQUENCE</scope>
    <source>
        <strain evidence="2">RGFK0956</strain>
    </source>
</reference>
<accession>A0A0H5Q416</accession>
<evidence type="ECO:0000313" key="2">
    <source>
        <dbReference type="EMBL" id="CRY96164.1"/>
    </source>
</evidence>